<evidence type="ECO:0008006" key="4">
    <source>
        <dbReference type="Google" id="ProtNLM"/>
    </source>
</evidence>
<gene>
    <name evidence="2" type="ORF">BST85_13215</name>
</gene>
<keyword evidence="1" id="KW-0732">Signal</keyword>
<dbReference type="AlphaFoldDB" id="A0A2S7KSZ3"/>
<evidence type="ECO:0000313" key="3">
    <source>
        <dbReference type="Proteomes" id="UP000239800"/>
    </source>
</evidence>
<sequence>MKKRSIYLVLALWVVCASRLMAQADSAETASSDLANKIQNPIASLISIPFQNNLDFNVGPFDRNRNTLNIQPVVPFSLGEKYNLITRTIIPISSLPVGMDDRSTGIGDINLSLFLTSAKPKKLITGYGVAIGIPTGKTGIGLEKWTAGPSFIALTQQNGWTIGALVQNTWDFAGSDDVVSDVNFFYSQIFVVKNLQKGWYVNTAPIITSDWEAASDNRWTVPLGGGFGKLTRLGKLPVNAQIGYYFNVIRPDFGASSQFRFQVVFLFPK</sequence>
<dbReference type="RefSeq" id="WP_146090727.1">
    <property type="nucleotide sequence ID" value="NZ_MQUB01000001.1"/>
</dbReference>
<keyword evidence="3" id="KW-1185">Reference proteome</keyword>
<comment type="caution">
    <text evidence="2">The sequence shown here is derived from an EMBL/GenBank/DDBJ whole genome shotgun (WGS) entry which is preliminary data.</text>
</comment>
<proteinExistence type="predicted"/>
<accession>A0A2S7KSZ3</accession>
<dbReference type="OrthoDB" id="9809066at2"/>
<protein>
    <recommendedName>
        <fullName evidence="4">Neuromedin U</fullName>
    </recommendedName>
</protein>
<feature type="signal peptide" evidence="1">
    <location>
        <begin position="1"/>
        <end position="22"/>
    </location>
</feature>
<evidence type="ECO:0000256" key="1">
    <source>
        <dbReference type="SAM" id="SignalP"/>
    </source>
</evidence>
<reference evidence="2 3" key="1">
    <citation type="submission" date="2016-11" db="EMBL/GenBank/DDBJ databases">
        <title>Trade-off between light-utilization and light-protection in marine flavobacteria.</title>
        <authorList>
            <person name="Kumagai Y."/>
        </authorList>
    </citation>
    <scope>NUCLEOTIDE SEQUENCE [LARGE SCALE GENOMIC DNA]</scope>
    <source>
        <strain evidence="2 3">NBRC 107741</strain>
    </source>
</reference>
<dbReference type="Proteomes" id="UP000239800">
    <property type="component" value="Unassembled WGS sequence"/>
</dbReference>
<organism evidence="2 3">
    <name type="scientific">Aureitalea marina</name>
    <dbReference type="NCBI Taxonomy" id="930804"/>
    <lineage>
        <taxon>Bacteria</taxon>
        <taxon>Pseudomonadati</taxon>
        <taxon>Bacteroidota</taxon>
        <taxon>Flavobacteriia</taxon>
        <taxon>Flavobacteriales</taxon>
        <taxon>Flavobacteriaceae</taxon>
        <taxon>Aureitalea</taxon>
    </lineage>
</organism>
<name>A0A2S7KSZ3_9FLAO</name>
<evidence type="ECO:0000313" key="2">
    <source>
        <dbReference type="EMBL" id="PQB05742.1"/>
    </source>
</evidence>
<feature type="chain" id="PRO_5015673370" description="Neuromedin U" evidence="1">
    <location>
        <begin position="23"/>
        <end position="269"/>
    </location>
</feature>
<dbReference type="EMBL" id="MQUB01000001">
    <property type="protein sequence ID" value="PQB05742.1"/>
    <property type="molecule type" value="Genomic_DNA"/>
</dbReference>